<evidence type="ECO:0000256" key="2">
    <source>
        <dbReference type="SAM" id="Phobius"/>
    </source>
</evidence>
<feature type="transmembrane region" description="Helical" evidence="2">
    <location>
        <begin position="35"/>
        <end position="55"/>
    </location>
</feature>
<dbReference type="EMBL" id="KY075654">
    <property type="protein sequence ID" value="AQZ20284.1"/>
    <property type="molecule type" value="Genomic_DNA"/>
</dbReference>
<organism evidence="3">
    <name type="scientific">Escherichia coli</name>
    <dbReference type="NCBI Taxonomy" id="562"/>
    <lineage>
        <taxon>Bacteria</taxon>
        <taxon>Pseudomonadati</taxon>
        <taxon>Pseudomonadota</taxon>
        <taxon>Gammaproteobacteria</taxon>
        <taxon>Enterobacterales</taxon>
        <taxon>Enterobacteriaceae</taxon>
        <taxon>Escherichia</taxon>
    </lineage>
</organism>
<keyword evidence="2" id="KW-1133">Transmembrane helix</keyword>
<geneLocation type="plasmid" evidence="3">
    <name>pLishui142-1</name>
</geneLocation>
<proteinExistence type="predicted"/>
<evidence type="ECO:0008006" key="4">
    <source>
        <dbReference type="Google" id="ProtNLM"/>
    </source>
</evidence>
<evidence type="ECO:0000256" key="1">
    <source>
        <dbReference type="SAM" id="MobiDB-lite"/>
    </source>
</evidence>
<gene>
    <name evidence="3" type="ORF">pLishui142-1_00015</name>
</gene>
<evidence type="ECO:0000313" key="3">
    <source>
        <dbReference type="EMBL" id="AQZ20284.1"/>
    </source>
</evidence>
<protein>
    <recommendedName>
        <fullName evidence="4">Protein YafA</fullName>
    </recommendedName>
</protein>
<keyword evidence="2" id="KW-0472">Membrane</keyword>
<sequence>MSQIRKENDSTNPEKILEIIDDHDRAEKKQRNKIGFIYLCLCLAIIGVAAYSFISTFRLDGVAVLTMLLGVSAIAFFLHYVESGKGQILSSDHILSILDKTKDYPEIKRIVINRLLSGSILTGKDEEYIYSQLKKAEQSNERENEREKRLQAIKEYTS</sequence>
<dbReference type="AlphaFoldDB" id="A0A1U9XFK5"/>
<keyword evidence="2" id="KW-0812">Transmembrane</keyword>
<feature type="transmembrane region" description="Helical" evidence="2">
    <location>
        <begin position="61"/>
        <end position="81"/>
    </location>
</feature>
<keyword evidence="3" id="KW-0614">Plasmid</keyword>
<feature type="region of interest" description="Disordered" evidence="1">
    <location>
        <begin position="139"/>
        <end position="158"/>
    </location>
</feature>
<name>A0A1U9XFK5_ECOLX</name>
<accession>A0A1U9XFK5</accession>
<reference evidence="3" key="1">
    <citation type="submission" date="2016-10" db="EMBL/GenBank/DDBJ databases">
        <authorList>
            <person name="Sun J."/>
        </authorList>
    </citation>
    <scope>NUCLEOTIDE SEQUENCE</scope>
    <source>
        <strain evidence="3">Lishui142</strain>
        <plasmid evidence="3">pLishui142-1</plasmid>
    </source>
</reference>